<name>A0ABW5S012_9BACL</name>
<reference evidence="2" key="1">
    <citation type="journal article" date="2019" name="Int. J. Syst. Evol. Microbiol.">
        <title>The Global Catalogue of Microorganisms (GCM) 10K type strain sequencing project: providing services to taxonomists for standard genome sequencing and annotation.</title>
        <authorList>
            <consortium name="The Broad Institute Genomics Platform"/>
            <consortium name="The Broad Institute Genome Sequencing Center for Infectious Disease"/>
            <person name="Wu L."/>
            <person name="Ma J."/>
        </authorList>
    </citation>
    <scope>NUCLEOTIDE SEQUENCE [LARGE SCALE GENOMIC DNA]</scope>
    <source>
        <strain evidence="2">TISTR 2466</strain>
    </source>
</reference>
<keyword evidence="2" id="KW-1185">Reference proteome</keyword>
<dbReference type="RefSeq" id="WP_253063982.1">
    <property type="nucleotide sequence ID" value="NZ_JAMXWM010000026.1"/>
</dbReference>
<gene>
    <name evidence="1" type="ORF">ACFSUE_05465</name>
</gene>
<dbReference type="Proteomes" id="UP001597399">
    <property type="component" value="Unassembled WGS sequence"/>
</dbReference>
<comment type="caution">
    <text evidence="1">The sequence shown here is derived from an EMBL/GenBank/DDBJ whole genome shotgun (WGS) entry which is preliminary data.</text>
</comment>
<proteinExistence type="predicted"/>
<accession>A0ABW5S012</accession>
<dbReference type="EMBL" id="JBHUMQ010000014">
    <property type="protein sequence ID" value="MFD2693081.1"/>
    <property type="molecule type" value="Genomic_DNA"/>
</dbReference>
<evidence type="ECO:0000313" key="2">
    <source>
        <dbReference type="Proteomes" id="UP001597399"/>
    </source>
</evidence>
<sequence length="83" mass="9689">MNYTKKECAAVRLAFFRQMVSLPLDEARSSRINGFFKTYLNLNENKVDQLMKEVPALPKDVREQVIKWPNSFYDCGLKKGKTE</sequence>
<protein>
    <submittedName>
        <fullName evidence="1">Uncharacterized protein</fullName>
    </submittedName>
</protein>
<evidence type="ECO:0000313" key="1">
    <source>
        <dbReference type="EMBL" id="MFD2693081.1"/>
    </source>
</evidence>
<organism evidence="1 2">
    <name type="scientific">Sporolactobacillus shoreicorticis</name>
    <dbReference type="NCBI Taxonomy" id="1923877"/>
    <lineage>
        <taxon>Bacteria</taxon>
        <taxon>Bacillati</taxon>
        <taxon>Bacillota</taxon>
        <taxon>Bacilli</taxon>
        <taxon>Bacillales</taxon>
        <taxon>Sporolactobacillaceae</taxon>
        <taxon>Sporolactobacillus</taxon>
    </lineage>
</organism>